<dbReference type="KEGG" id="adg:Adeg_2103"/>
<sequence length="30" mass="3445">MNSTLSIDVSVWLILLLIFLIFLLFLPVNP</sequence>
<keyword evidence="1" id="KW-1133">Transmembrane helix</keyword>
<gene>
    <name evidence="2" type="ordered locus">Adeg_2103</name>
</gene>
<reference evidence="2 3" key="1">
    <citation type="submission" date="2009-10" db="EMBL/GenBank/DDBJ databases">
        <title>Complete sequence of chromosome of Ammonifex degensii KC4.</title>
        <authorList>
            <consortium name="US DOE Joint Genome Institute"/>
            <person name="Kerfeld C."/>
            <person name="Goodner B."/>
            <person name="Huber H."/>
            <person name="Stetter K."/>
            <person name="Lucas S."/>
            <person name="Copeland A."/>
            <person name="Lapidus A."/>
            <person name="Glavina del Rio T."/>
            <person name="Dalin E."/>
            <person name="Tice H."/>
            <person name="Bruce D."/>
            <person name="Goodwin L."/>
            <person name="Pitluck S."/>
            <person name="Saunders E."/>
            <person name="Brettin T."/>
            <person name="Detter J.C."/>
            <person name="Han C."/>
            <person name="Larimer F."/>
            <person name="Land M."/>
            <person name="Hauser L."/>
            <person name="Kyrpides N."/>
            <person name="Ovchinnikova G."/>
            <person name="Richardson P."/>
        </authorList>
    </citation>
    <scope>NUCLEOTIDE SEQUENCE [LARGE SCALE GENOMIC DNA]</scope>
    <source>
        <strain evidence="3">DSM 10501 / KC4</strain>
    </source>
</reference>
<proteinExistence type="predicted"/>
<name>C9RA51_AMMDK</name>
<keyword evidence="1" id="KW-0472">Membrane</keyword>
<evidence type="ECO:0000313" key="3">
    <source>
        <dbReference type="Proteomes" id="UP000002620"/>
    </source>
</evidence>
<dbReference type="EMBL" id="CP001785">
    <property type="protein sequence ID" value="ACX53180.1"/>
    <property type="molecule type" value="Genomic_DNA"/>
</dbReference>
<evidence type="ECO:0000256" key="1">
    <source>
        <dbReference type="SAM" id="Phobius"/>
    </source>
</evidence>
<dbReference type="AlphaFoldDB" id="C9RA51"/>
<keyword evidence="1" id="KW-0812">Transmembrane</keyword>
<dbReference type="STRING" id="429009.Adeg_2103"/>
<evidence type="ECO:0000313" key="2">
    <source>
        <dbReference type="EMBL" id="ACX53180.1"/>
    </source>
</evidence>
<keyword evidence="3" id="KW-1185">Reference proteome</keyword>
<organism evidence="2 3">
    <name type="scientific">Ammonifex degensii (strain DSM 10501 / KC4)</name>
    <dbReference type="NCBI Taxonomy" id="429009"/>
    <lineage>
        <taxon>Bacteria</taxon>
        <taxon>Bacillati</taxon>
        <taxon>Bacillota</taxon>
        <taxon>Clostridia</taxon>
        <taxon>Thermoanaerobacterales</taxon>
        <taxon>Thermoanaerobacteraceae</taxon>
        <taxon>Ammonifex</taxon>
    </lineage>
</organism>
<feature type="transmembrane region" description="Helical" evidence="1">
    <location>
        <begin position="9"/>
        <end position="28"/>
    </location>
</feature>
<dbReference type="HOGENOM" id="CLU_3401834_0_0_9"/>
<accession>C9RA51</accession>
<protein>
    <submittedName>
        <fullName evidence="2">Uncharacterized protein</fullName>
    </submittedName>
</protein>
<dbReference type="Proteomes" id="UP000002620">
    <property type="component" value="Chromosome"/>
</dbReference>